<keyword evidence="1 3" id="KW-0436">Ligase</keyword>
<accession>A0A8J3CJ32</accession>
<dbReference type="SUPFAM" id="SSF55681">
    <property type="entry name" value="Class II aaRS and biotin synthetases"/>
    <property type="match status" value="1"/>
</dbReference>
<dbReference type="Gene3D" id="3.30.930.10">
    <property type="entry name" value="Bira Bifunctional Protein, Domain 2"/>
    <property type="match status" value="1"/>
</dbReference>
<organism evidence="3 4">
    <name type="scientific">Formosimonas limnophila</name>
    <dbReference type="NCBI Taxonomy" id="1384487"/>
    <lineage>
        <taxon>Bacteria</taxon>
        <taxon>Pseudomonadati</taxon>
        <taxon>Pseudomonadota</taxon>
        <taxon>Betaproteobacteria</taxon>
        <taxon>Burkholderiales</taxon>
        <taxon>Burkholderiaceae</taxon>
        <taxon>Formosimonas</taxon>
    </lineage>
</organism>
<keyword evidence="4" id="KW-1185">Reference proteome</keyword>
<dbReference type="GO" id="GO:0005737">
    <property type="term" value="C:cytoplasm"/>
    <property type="evidence" value="ECO:0007669"/>
    <property type="project" value="TreeGrafter"/>
</dbReference>
<dbReference type="GO" id="GO:0004077">
    <property type="term" value="F:biotin--[biotin carboxyl-carrier protein] ligase activity"/>
    <property type="evidence" value="ECO:0007669"/>
    <property type="project" value="InterPro"/>
</dbReference>
<evidence type="ECO:0000256" key="1">
    <source>
        <dbReference type="ARBA" id="ARBA00022598"/>
    </source>
</evidence>
<reference evidence="3" key="1">
    <citation type="journal article" date="2014" name="Int. J. Syst. Evol. Microbiol.">
        <title>Complete genome sequence of Corynebacterium casei LMG S-19264T (=DSM 44701T), isolated from a smear-ripened cheese.</title>
        <authorList>
            <consortium name="US DOE Joint Genome Institute (JGI-PGF)"/>
            <person name="Walter F."/>
            <person name="Albersmeier A."/>
            <person name="Kalinowski J."/>
            <person name="Ruckert C."/>
        </authorList>
    </citation>
    <scope>NUCLEOTIDE SEQUENCE</scope>
    <source>
        <strain evidence="3">KCTC 32501</strain>
    </source>
</reference>
<dbReference type="InterPro" id="IPR045864">
    <property type="entry name" value="aa-tRNA-synth_II/BPL/LPL"/>
</dbReference>
<dbReference type="NCBIfam" id="TIGR00121">
    <property type="entry name" value="birA_ligase"/>
    <property type="match status" value="1"/>
</dbReference>
<dbReference type="InterPro" id="IPR004408">
    <property type="entry name" value="Biotin_CoA_COase_ligase"/>
</dbReference>
<dbReference type="PANTHER" id="PTHR12835">
    <property type="entry name" value="BIOTIN PROTEIN LIGASE"/>
    <property type="match status" value="1"/>
</dbReference>
<dbReference type="AlphaFoldDB" id="A0A8J3CJ32"/>
<protein>
    <submittedName>
        <fullName evidence="3">Biotin--[acetyl-CoA-carboxylase] ligase</fullName>
    </submittedName>
</protein>
<dbReference type="Pfam" id="PF03099">
    <property type="entry name" value="BPL_LplA_LipB"/>
    <property type="match status" value="1"/>
</dbReference>
<evidence type="ECO:0000313" key="4">
    <source>
        <dbReference type="Proteomes" id="UP000614287"/>
    </source>
</evidence>
<dbReference type="EMBL" id="BMZG01000014">
    <property type="protein sequence ID" value="GHA79232.1"/>
    <property type="molecule type" value="Genomic_DNA"/>
</dbReference>
<feature type="domain" description="BPL/LPL catalytic" evidence="2">
    <location>
        <begin position="39"/>
        <end position="159"/>
    </location>
</feature>
<proteinExistence type="predicted"/>
<reference evidence="3" key="2">
    <citation type="submission" date="2020-09" db="EMBL/GenBank/DDBJ databases">
        <authorList>
            <person name="Sun Q."/>
            <person name="Kim S."/>
        </authorList>
    </citation>
    <scope>NUCLEOTIDE SEQUENCE</scope>
    <source>
        <strain evidence="3">KCTC 32501</strain>
    </source>
</reference>
<dbReference type="Proteomes" id="UP000614287">
    <property type="component" value="Unassembled WGS sequence"/>
</dbReference>
<sequence>MQNLIAYPPIALPTLQQWWTKNSQATTPLAIKYMAQCESTNAQLYSSARQHNTLLVTEQQSHGKGQFERTWVSQSGDLIFSVGLLLHASHLPALSLRIGLALTQVFKQHDLNVRLKWANDVIASHPDTGQRGKLAGILVQSTATAQPNTLWVVVGVGINVAARLLPQNISPSVFVPIGLAQLSSKWMSPPAGEREALLMQLVDTILVHIETISVQGSLANQWNPHDLWYDHAMTLTDAQGNEHTGIGAGINDSGEYQLLSNNTLKSFHSGQLRPEKTSS</sequence>
<comment type="caution">
    <text evidence="3">The sequence shown here is derived from an EMBL/GenBank/DDBJ whole genome shotgun (WGS) entry which is preliminary data.</text>
</comment>
<dbReference type="CDD" id="cd16442">
    <property type="entry name" value="BPL"/>
    <property type="match status" value="1"/>
</dbReference>
<dbReference type="PANTHER" id="PTHR12835:SF5">
    <property type="entry name" value="BIOTIN--PROTEIN LIGASE"/>
    <property type="match status" value="1"/>
</dbReference>
<name>A0A8J3CJ32_9BURK</name>
<evidence type="ECO:0000313" key="3">
    <source>
        <dbReference type="EMBL" id="GHA79232.1"/>
    </source>
</evidence>
<evidence type="ECO:0000259" key="2">
    <source>
        <dbReference type="Pfam" id="PF03099"/>
    </source>
</evidence>
<dbReference type="InterPro" id="IPR004143">
    <property type="entry name" value="BPL_LPL_catalytic"/>
</dbReference>
<dbReference type="RefSeq" id="WP_189493861.1">
    <property type="nucleotide sequence ID" value="NZ_BMZG01000014.1"/>
</dbReference>
<gene>
    <name evidence="3" type="ORF">GCM10009007_20350</name>
</gene>